<evidence type="ECO:0000313" key="4">
    <source>
        <dbReference type="Proteomes" id="UP001528823"/>
    </source>
</evidence>
<reference evidence="3 4" key="1">
    <citation type="submission" date="2022-11" db="EMBL/GenBank/DDBJ databases">
        <title>Spartinivicinus poritis sp. nov., isolated from scleractinian coral Porites lutea.</title>
        <authorList>
            <person name="Zhang G."/>
            <person name="Cai L."/>
            <person name="Wei Q."/>
        </authorList>
    </citation>
    <scope>NUCLEOTIDE SEQUENCE [LARGE SCALE GENOMIC DNA]</scope>
    <source>
        <strain evidence="3 4">A2-2</strain>
    </source>
</reference>
<dbReference type="RefSeq" id="WP_274687991.1">
    <property type="nucleotide sequence ID" value="NZ_JAPMOU010000005.1"/>
</dbReference>
<dbReference type="Pfam" id="PF17289">
    <property type="entry name" value="Terminase_6C"/>
    <property type="match status" value="1"/>
</dbReference>
<dbReference type="EMBL" id="JAPMOU010000005">
    <property type="protein sequence ID" value="MDE1461632.1"/>
    <property type="molecule type" value="Genomic_DNA"/>
</dbReference>
<dbReference type="InterPro" id="IPR006517">
    <property type="entry name" value="Phage_terminase_lsu-like_C"/>
</dbReference>
<keyword evidence="1" id="KW-1188">Viral release from host cell</keyword>
<protein>
    <submittedName>
        <fullName evidence="3">Phage terminase large subunit</fullName>
    </submittedName>
</protein>
<dbReference type="InterPro" id="IPR035421">
    <property type="entry name" value="Terminase_6C"/>
</dbReference>
<evidence type="ECO:0000259" key="2">
    <source>
        <dbReference type="Pfam" id="PF17289"/>
    </source>
</evidence>
<evidence type="ECO:0000313" key="3">
    <source>
        <dbReference type="EMBL" id="MDE1461632.1"/>
    </source>
</evidence>
<gene>
    <name evidence="3" type="primary">terL</name>
    <name evidence="3" type="ORF">ORQ98_06590</name>
</gene>
<dbReference type="Gene3D" id="3.30.420.240">
    <property type="match status" value="1"/>
</dbReference>
<evidence type="ECO:0000256" key="1">
    <source>
        <dbReference type="ARBA" id="ARBA00022612"/>
    </source>
</evidence>
<sequence length="504" mass="57621">MMVADKLKLLALLEKKLALRAANSLDAYCRYIEIPGVPLIDDDDCECFYPDTVEPAEHHQLINKTLEQVEQGSIKRVMLFMPPGSAKSTYASVVFPTWFMGRNPRKNIISTSYGSDLAKKFGRKCRAITRSEQFKTIFNAELNQDNQAVDNWSLTNSATYMAGGILSGITGNRADGLIIDDPVKGFEQAESVTIRDKTWDAYLTDLRTRLKPSGWIIIIQTRWHEDDLSGRILPPGYEGQSGWVNAQDGEEWYVICLQALCEREDDPLGRNIGEYLWTDWFSPEHWQQERVSQGSRNWDALYQQRPAPAEGGLIKRAWIKRYKALPANPIRIIHSWDTAYKPDQINDPSVATVWMETKFGYYLVDVWRERVEFPHLKTAVRALADKWGAQVILIEDKASGQSLIQELRLTTSLPIIAIEPEGDKLTRMSSQSATIEAGKVFLPESGNWLVDYEREIFVFPLSEHDDQVDSTSQFLKWVNDHKQQFEYKPVKGCGTEFKRKKGAW</sequence>
<name>A0ABT5U5J0_9GAMM</name>
<dbReference type="InterPro" id="IPR027417">
    <property type="entry name" value="P-loop_NTPase"/>
</dbReference>
<dbReference type="Proteomes" id="UP001528823">
    <property type="component" value="Unassembled WGS sequence"/>
</dbReference>
<proteinExistence type="predicted"/>
<organism evidence="3 4">
    <name type="scientific">Spartinivicinus poritis</name>
    <dbReference type="NCBI Taxonomy" id="2994640"/>
    <lineage>
        <taxon>Bacteria</taxon>
        <taxon>Pseudomonadati</taxon>
        <taxon>Pseudomonadota</taxon>
        <taxon>Gammaproteobacteria</taxon>
        <taxon>Oceanospirillales</taxon>
        <taxon>Zooshikellaceae</taxon>
        <taxon>Spartinivicinus</taxon>
    </lineage>
</organism>
<dbReference type="NCBIfam" id="TIGR01630">
    <property type="entry name" value="psiM2_ORF9"/>
    <property type="match status" value="1"/>
</dbReference>
<dbReference type="Pfam" id="PF03237">
    <property type="entry name" value="Terminase_6N"/>
    <property type="match status" value="1"/>
</dbReference>
<dbReference type="Gene3D" id="3.40.50.300">
    <property type="entry name" value="P-loop containing nucleotide triphosphate hydrolases"/>
    <property type="match status" value="1"/>
</dbReference>
<feature type="domain" description="Terminase large subunit gp17-like C-terminal" evidence="2">
    <location>
        <begin position="335"/>
        <end position="475"/>
    </location>
</feature>
<comment type="caution">
    <text evidence="3">The sequence shown here is derived from an EMBL/GenBank/DDBJ whole genome shotgun (WGS) entry which is preliminary data.</text>
</comment>
<keyword evidence="4" id="KW-1185">Reference proteome</keyword>
<accession>A0ABT5U5J0</accession>